<dbReference type="InterPro" id="IPR032704">
    <property type="entry name" value="Cms1"/>
</dbReference>
<feature type="domain" description="DUF4283" evidence="2">
    <location>
        <begin position="268"/>
        <end position="328"/>
    </location>
</feature>
<sequence length="329" mass="37363">MKLRRLSGDRKSRWRETSLATTETSGRCNGRLKKEGNQRETSQIGKTTPLPWEGRRRQDCWWKPHRRQQSKPASTVKASPKIKKLCEMEALGLSRLEILVLDMHTDVKGFSLLTLPQVRDEFWDLYKSYLHQRLVQGNLRICLYGPIPAASGLNIILRLTEEQLATAAFPHTSHPSSTRGEDANAVLCAQSFAVGAGFLTACLGFCILYPLVCDDPLDASEIQAQRELRMTEIDEGRGSKESDMSSQGKQKDRVVVKLESGDDREDQSNLALCLVGKVCTVRKFNAQAFMTTMEKMWNPNHGVEVKEIRTNLFLFQFFHWKDMEQVLDG</sequence>
<dbReference type="InterPro" id="IPR025558">
    <property type="entry name" value="DUF4283"/>
</dbReference>
<evidence type="ECO:0000313" key="3">
    <source>
        <dbReference type="EMBL" id="KAJ8427455.1"/>
    </source>
</evidence>
<protein>
    <recommendedName>
        <fullName evidence="2">DUF4283 domain-containing protein</fullName>
    </recommendedName>
</protein>
<dbReference type="EMBL" id="JAKOGI010001141">
    <property type="protein sequence ID" value="KAJ8427455.1"/>
    <property type="molecule type" value="Genomic_DNA"/>
</dbReference>
<dbReference type="OrthoDB" id="1929311at2759"/>
<keyword evidence="4" id="KW-1185">Reference proteome</keyword>
<dbReference type="PANTHER" id="PTHR24030:SF0">
    <property type="entry name" value="PROTEIN CMSS1"/>
    <property type="match status" value="1"/>
</dbReference>
<dbReference type="PANTHER" id="PTHR24030">
    <property type="entry name" value="PROTEIN CMSS1"/>
    <property type="match status" value="1"/>
</dbReference>
<feature type="compositionally biased region" description="Basic and acidic residues" evidence="1">
    <location>
        <begin position="1"/>
        <end position="16"/>
    </location>
</feature>
<feature type="region of interest" description="Disordered" evidence="1">
    <location>
        <begin position="231"/>
        <end position="253"/>
    </location>
</feature>
<feature type="compositionally biased region" description="Polar residues" evidence="1">
    <location>
        <begin position="18"/>
        <end position="27"/>
    </location>
</feature>
<accession>A0A9Q1GYL5</accession>
<dbReference type="GO" id="GO:0030686">
    <property type="term" value="C:90S preribosome"/>
    <property type="evidence" value="ECO:0007669"/>
    <property type="project" value="TreeGrafter"/>
</dbReference>
<dbReference type="Pfam" id="PF14111">
    <property type="entry name" value="DUF4283"/>
    <property type="match status" value="1"/>
</dbReference>
<dbReference type="Proteomes" id="UP001153076">
    <property type="component" value="Unassembled WGS sequence"/>
</dbReference>
<dbReference type="GO" id="GO:0005634">
    <property type="term" value="C:nucleus"/>
    <property type="evidence" value="ECO:0007669"/>
    <property type="project" value="TreeGrafter"/>
</dbReference>
<dbReference type="AlphaFoldDB" id="A0A9Q1GYL5"/>
<evidence type="ECO:0000259" key="2">
    <source>
        <dbReference type="Pfam" id="PF14111"/>
    </source>
</evidence>
<comment type="caution">
    <text evidence="3">The sequence shown here is derived from an EMBL/GenBank/DDBJ whole genome shotgun (WGS) entry which is preliminary data.</text>
</comment>
<evidence type="ECO:0000313" key="4">
    <source>
        <dbReference type="Proteomes" id="UP001153076"/>
    </source>
</evidence>
<name>A0A9Q1GYL5_9CARY</name>
<organism evidence="3 4">
    <name type="scientific">Carnegiea gigantea</name>
    <dbReference type="NCBI Taxonomy" id="171969"/>
    <lineage>
        <taxon>Eukaryota</taxon>
        <taxon>Viridiplantae</taxon>
        <taxon>Streptophyta</taxon>
        <taxon>Embryophyta</taxon>
        <taxon>Tracheophyta</taxon>
        <taxon>Spermatophyta</taxon>
        <taxon>Magnoliopsida</taxon>
        <taxon>eudicotyledons</taxon>
        <taxon>Gunneridae</taxon>
        <taxon>Pentapetalae</taxon>
        <taxon>Caryophyllales</taxon>
        <taxon>Cactineae</taxon>
        <taxon>Cactaceae</taxon>
        <taxon>Cactoideae</taxon>
        <taxon>Echinocereeae</taxon>
        <taxon>Carnegiea</taxon>
    </lineage>
</organism>
<reference evidence="3" key="1">
    <citation type="submission" date="2022-04" db="EMBL/GenBank/DDBJ databases">
        <title>Carnegiea gigantea Genome sequencing and assembly v2.</title>
        <authorList>
            <person name="Copetti D."/>
            <person name="Sanderson M.J."/>
            <person name="Burquez A."/>
            <person name="Wojciechowski M.F."/>
        </authorList>
    </citation>
    <scope>NUCLEOTIDE SEQUENCE</scope>
    <source>
        <strain evidence="3">SGP5-SGP5p</strain>
        <tissue evidence="3">Aerial part</tissue>
    </source>
</reference>
<evidence type="ECO:0000256" key="1">
    <source>
        <dbReference type="SAM" id="MobiDB-lite"/>
    </source>
</evidence>
<proteinExistence type="predicted"/>
<feature type="region of interest" description="Disordered" evidence="1">
    <location>
        <begin position="1"/>
        <end position="49"/>
    </location>
</feature>
<gene>
    <name evidence="3" type="ORF">Cgig2_033085</name>
</gene>